<evidence type="ECO:0000313" key="7">
    <source>
        <dbReference type="Proteomes" id="UP001591681"/>
    </source>
</evidence>
<dbReference type="GO" id="GO:0005634">
    <property type="term" value="C:nucleus"/>
    <property type="evidence" value="ECO:0007669"/>
    <property type="project" value="UniProtKB-SubCell"/>
</dbReference>
<comment type="subcellular location">
    <subcellularLocation>
        <location evidence="1 2 3">Nucleus</location>
    </subcellularLocation>
</comment>
<dbReference type="InterPro" id="IPR050649">
    <property type="entry name" value="Paired_Homeobox_TFs"/>
</dbReference>
<gene>
    <name evidence="6" type="ORF">ACEWY4_013065</name>
</gene>
<dbReference type="Gene3D" id="1.10.10.60">
    <property type="entry name" value="Homeodomain-like"/>
    <property type="match status" value="1"/>
</dbReference>
<feature type="region of interest" description="Disordered" evidence="4">
    <location>
        <begin position="1"/>
        <end position="73"/>
    </location>
</feature>
<dbReference type="SUPFAM" id="SSF46689">
    <property type="entry name" value="Homeodomain-like"/>
    <property type="match status" value="1"/>
</dbReference>
<comment type="caution">
    <text evidence="6">The sequence shown here is derived from an EMBL/GenBank/DDBJ whole genome shotgun (WGS) entry which is preliminary data.</text>
</comment>
<evidence type="ECO:0000259" key="5">
    <source>
        <dbReference type="PROSITE" id="PS50071"/>
    </source>
</evidence>
<keyword evidence="2 3" id="KW-0238">DNA-binding</keyword>
<sequence>MEKEEEEKEEENDEEEEEDGETDRDTLFFRCALPTPTASPAGHGGNRTDEGSDVDSEPDLPLKRKQRRSRTTFTAEQLEELEKAFERTHYPDIYTREELAQRTKLTEARVQGNKRDEVARFDDGSEDLKERLYLRGNASVRVVSPGQCCRGRNNEEVVKFLSMLQKTSEIKQPLPWPLKASTAAAACKPFHISERSPQSPAGPHGSTTTLINQALIKK</sequence>
<accession>A0ABD1JVD2</accession>
<dbReference type="Pfam" id="PF00046">
    <property type="entry name" value="Homeodomain"/>
    <property type="match status" value="1"/>
</dbReference>
<name>A0ABD1JVD2_9TELE</name>
<dbReference type="PROSITE" id="PS50071">
    <property type="entry name" value="HOMEOBOX_2"/>
    <property type="match status" value="1"/>
</dbReference>
<dbReference type="FunFam" id="1.10.10.60:FF:000710">
    <property type="entry name" value="Paired box 7a"/>
    <property type="match status" value="1"/>
</dbReference>
<dbReference type="AlphaFoldDB" id="A0ABD1JVD2"/>
<dbReference type="CDD" id="cd00086">
    <property type="entry name" value="homeodomain"/>
    <property type="match status" value="1"/>
</dbReference>
<keyword evidence="2 3" id="KW-0539">Nucleus</keyword>
<evidence type="ECO:0000256" key="2">
    <source>
        <dbReference type="PROSITE-ProRule" id="PRU00108"/>
    </source>
</evidence>
<organism evidence="6 7">
    <name type="scientific">Coilia grayii</name>
    <name type="common">Gray's grenadier anchovy</name>
    <dbReference type="NCBI Taxonomy" id="363190"/>
    <lineage>
        <taxon>Eukaryota</taxon>
        <taxon>Metazoa</taxon>
        <taxon>Chordata</taxon>
        <taxon>Craniata</taxon>
        <taxon>Vertebrata</taxon>
        <taxon>Euteleostomi</taxon>
        <taxon>Actinopterygii</taxon>
        <taxon>Neopterygii</taxon>
        <taxon>Teleostei</taxon>
        <taxon>Clupei</taxon>
        <taxon>Clupeiformes</taxon>
        <taxon>Clupeoidei</taxon>
        <taxon>Engraulidae</taxon>
        <taxon>Coilinae</taxon>
        <taxon>Coilia</taxon>
    </lineage>
</organism>
<keyword evidence="2 3" id="KW-0371">Homeobox</keyword>
<dbReference type="Proteomes" id="UP001591681">
    <property type="component" value="Unassembled WGS sequence"/>
</dbReference>
<dbReference type="GO" id="GO:0003677">
    <property type="term" value="F:DNA binding"/>
    <property type="evidence" value="ECO:0007669"/>
    <property type="project" value="UniProtKB-UniRule"/>
</dbReference>
<dbReference type="PANTHER" id="PTHR24329:SF543">
    <property type="entry name" value="FI01017P-RELATED"/>
    <property type="match status" value="1"/>
</dbReference>
<evidence type="ECO:0000256" key="3">
    <source>
        <dbReference type="RuleBase" id="RU000682"/>
    </source>
</evidence>
<feature type="domain" description="Homeobox" evidence="5">
    <location>
        <begin position="64"/>
        <end position="111"/>
    </location>
</feature>
<dbReference type="InterPro" id="IPR009057">
    <property type="entry name" value="Homeodomain-like_sf"/>
</dbReference>
<feature type="compositionally biased region" description="Acidic residues" evidence="4">
    <location>
        <begin position="1"/>
        <end position="22"/>
    </location>
</feature>
<keyword evidence="7" id="KW-1185">Reference proteome</keyword>
<evidence type="ECO:0000256" key="1">
    <source>
        <dbReference type="ARBA" id="ARBA00004123"/>
    </source>
</evidence>
<proteinExistence type="predicted"/>
<evidence type="ECO:0000313" key="6">
    <source>
        <dbReference type="EMBL" id="KAL2090802.1"/>
    </source>
</evidence>
<dbReference type="PANTHER" id="PTHR24329">
    <property type="entry name" value="HOMEOBOX PROTEIN ARISTALESS"/>
    <property type="match status" value="1"/>
</dbReference>
<dbReference type="EMBL" id="JBHFQA010000011">
    <property type="protein sequence ID" value="KAL2090802.1"/>
    <property type="molecule type" value="Genomic_DNA"/>
</dbReference>
<protein>
    <recommendedName>
        <fullName evidence="5">Homeobox domain-containing protein</fullName>
    </recommendedName>
</protein>
<reference evidence="6 7" key="1">
    <citation type="submission" date="2024-09" db="EMBL/GenBank/DDBJ databases">
        <title>A chromosome-level genome assembly of Gray's grenadier anchovy, Coilia grayii.</title>
        <authorList>
            <person name="Fu Z."/>
        </authorList>
    </citation>
    <scope>NUCLEOTIDE SEQUENCE [LARGE SCALE GENOMIC DNA]</scope>
    <source>
        <strain evidence="6">G4</strain>
        <tissue evidence="6">Muscle</tissue>
    </source>
</reference>
<dbReference type="InterPro" id="IPR001356">
    <property type="entry name" value="HD"/>
</dbReference>
<evidence type="ECO:0000256" key="4">
    <source>
        <dbReference type="SAM" id="MobiDB-lite"/>
    </source>
</evidence>
<feature type="DNA-binding region" description="Homeobox" evidence="2">
    <location>
        <begin position="66"/>
        <end position="112"/>
    </location>
</feature>
<dbReference type="SMART" id="SM00389">
    <property type="entry name" value="HOX"/>
    <property type="match status" value="1"/>
</dbReference>